<evidence type="ECO:0000313" key="1">
    <source>
        <dbReference type="EMBL" id="GAF90305.1"/>
    </source>
</evidence>
<dbReference type="AlphaFoldDB" id="X0UP72"/>
<feature type="non-terminal residue" evidence="1">
    <location>
        <position position="1"/>
    </location>
</feature>
<sequence>TKAMISGALSSARATAIKEQHYAGIRFQKAYDPKGQLKAPQYMIFIIHDAKIKLGKQGNLSCRAVEGIEPIKLPEAVGVMDLKYGDAPIDGDDDIDDPNELRDTTTFSILFSPSGKLIIHNLWVRNRDGVNNNNSMDDVFNSLTNVKDNKIGMFLQDESSGDLRRELSRNSFIIYDRGKFRAAFERGRAWTDYLENLDAIYINPYVGTIIER</sequence>
<gene>
    <name evidence="1" type="ORF">S01H1_18896</name>
</gene>
<accession>X0UP72</accession>
<comment type="caution">
    <text evidence="1">The sequence shown here is derived from an EMBL/GenBank/DDBJ whole genome shotgun (WGS) entry which is preliminary data.</text>
</comment>
<name>X0UP72_9ZZZZ</name>
<dbReference type="EMBL" id="BARS01010150">
    <property type="protein sequence ID" value="GAF90305.1"/>
    <property type="molecule type" value="Genomic_DNA"/>
</dbReference>
<organism evidence="1">
    <name type="scientific">marine sediment metagenome</name>
    <dbReference type="NCBI Taxonomy" id="412755"/>
    <lineage>
        <taxon>unclassified sequences</taxon>
        <taxon>metagenomes</taxon>
        <taxon>ecological metagenomes</taxon>
    </lineage>
</organism>
<proteinExistence type="predicted"/>
<reference evidence="1" key="1">
    <citation type="journal article" date="2014" name="Front. Microbiol.">
        <title>High frequency of phylogenetically diverse reductive dehalogenase-homologous genes in deep subseafloor sedimentary metagenomes.</title>
        <authorList>
            <person name="Kawai M."/>
            <person name="Futagami T."/>
            <person name="Toyoda A."/>
            <person name="Takaki Y."/>
            <person name="Nishi S."/>
            <person name="Hori S."/>
            <person name="Arai W."/>
            <person name="Tsubouchi T."/>
            <person name="Morono Y."/>
            <person name="Uchiyama I."/>
            <person name="Ito T."/>
            <person name="Fujiyama A."/>
            <person name="Inagaki F."/>
            <person name="Takami H."/>
        </authorList>
    </citation>
    <scope>NUCLEOTIDE SEQUENCE</scope>
    <source>
        <strain evidence="1">Expedition CK06-06</strain>
    </source>
</reference>
<protein>
    <submittedName>
        <fullName evidence="1">Uncharacterized protein</fullName>
    </submittedName>
</protein>